<dbReference type="EMBL" id="PKPP01000158">
    <property type="protein sequence ID" value="PWA96811.1"/>
    <property type="molecule type" value="Genomic_DNA"/>
</dbReference>
<dbReference type="Proteomes" id="UP000245207">
    <property type="component" value="Unassembled WGS sequence"/>
</dbReference>
<reference evidence="1 2" key="1">
    <citation type="journal article" date="2018" name="Mol. Plant">
        <title>The genome of Artemisia annua provides insight into the evolution of Asteraceae family and artemisinin biosynthesis.</title>
        <authorList>
            <person name="Shen Q."/>
            <person name="Zhang L."/>
            <person name="Liao Z."/>
            <person name="Wang S."/>
            <person name="Yan T."/>
            <person name="Shi P."/>
            <person name="Liu M."/>
            <person name="Fu X."/>
            <person name="Pan Q."/>
            <person name="Wang Y."/>
            <person name="Lv Z."/>
            <person name="Lu X."/>
            <person name="Zhang F."/>
            <person name="Jiang W."/>
            <person name="Ma Y."/>
            <person name="Chen M."/>
            <person name="Hao X."/>
            <person name="Li L."/>
            <person name="Tang Y."/>
            <person name="Lv G."/>
            <person name="Zhou Y."/>
            <person name="Sun X."/>
            <person name="Brodelius P.E."/>
            <person name="Rose J.K.C."/>
            <person name="Tang K."/>
        </authorList>
    </citation>
    <scope>NUCLEOTIDE SEQUENCE [LARGE SCALE GENOMIC DNA]</scope>
    <source>
        <strain evidence="2">cv. Huhao1</strain>
        <tissue evidence="1">Leaf</tissue>
    </source>
</reference>
<comment type="caution">
    <text evidence="1">The sequence shown here is derived from an EMBL/GenBank/DDBJ whole genome shotgun (WGS) entry which is preliminary data.</text>
</comment>
<sequence>MRSFSSRKDFQSKEETMNFVEIERNKSRDRAFNINLFSQKAEFRRRYHQENDYEEEVPVTLYSST</sequence>
<gene>
    <name evidence="1" type="ORF">CTI12_AA038040</name>
</gene>
<proteinExistence type="predicted"/>
<keyword evidence="2" id="KW-1185">Reference proteome</keyword>
<organism evidence="1 2">
    <name type="scientific">Artemisia annua</name>
    <name type="common">Sweet wormwood</name>
    <dbReference type="NCBI Taxonomy" id="35608"/>
    <lineage>
        <taxon>Eukaryota</taxon>
        <taxon>Viridiplantae</taxon>
        <taxon>Streptophyta</taxon>
        <taxon>Embryophyta</taxon>
        <taxon>Tracheophyta</taxon>
        <taxon>Spermatophyta</taxon>
        <taxon>Magnoliopsida</taxon>
        <taxon>eudicotyledons</taxon>
        <taxon>Gunneridae</taxon>
        <taxon>Pentapetalae</taxon>
        <taxon>asterids</taxon>
        <taxon>campanulids</taxon>
        <taxon>Asterales</taxon>
        <taxon>Asteraceae</taxon>
        <taxon>Asteroideae</taxon>
        <taxon>Anthemideae</taxon>
        <taxon>Artemisiinae</taxon>
        <taxon>Artemisia</taxon>
    </lineage>
</organism>
<accession>A0A2U1QFM7</accession>
<name>A0A2U1QFM7_ARTAN</name>
<evidence type="ECO:0000313" key="1">
    <source>
        <dbReference type="EMBL" id="PWA96811.1"/>
    </source>
</evidence>
<dbReference type="AlphaFoldDB" id="A0A2U1QFM7"/>
<evidence type="ECO:0000313" key="2">
    <source>
        <dbReference type="Proteomes" id="UP000245207"/>
    </source>
</evidence>
<protein>
    <submittedName>
        <fullName evidence="1">Uncharacterized protein</fullName>
    </submittedName>
</protein>